<dbReference type="PRINTS" id="PR00039">
    <property type="entry name" value="HTHLYSR"/>
</dbReference>
<dbReference type="SUPFAM" id="SSF46785">
    <property type="entry name" value="Winged helix' DNA-binding domain"/>
    <property type="match status" value="1"/>
</dbReference>
<evidence type="ECO:0000256" key="1">
    <source>
        <dbReference type="ARBA" id="ARBA00003502"/>
    </source>
</evidence>
<dbReference type="GO" id="GO:0003677">
    <property type="term" value="F:DNA binding"/>
    <property type="evidence" value="ECO:0007669"/>
    <property type="project" value="UniProtKB-KW"/>
</dbReference>
<dbReference type="PANTHER" id="PTHR30419">
    <property type="entry name" value="HTH-TYPE TRANSCRIPTIONAL REGULATOR YBHD"/>
    <property type="match status" value="1"/>
</dbReference>
<keyword evidence="4" id="KW-0238">DNA-binding</keyword>
<dbReference type="InterPro" id="IPR036388">
    <property type="entry name" value="WH-like_DNA-bd_sf"/>
</dbReference>
<keyword evidence="8" id="KW-1185">Reference proteome</keyword>
<evidence type="ECO:0000313" key="8">
    <source>
        <dbReference type="Proteomes" id="UP000328092"/>
    </source>
</evidence>
<dbReference type="Pfam" id="PF03466">
    <property type="entry name" value="LysR_substrate"/>
    <property type="match status" value="1"/>
</dbReference>
<dbReference type="InterPro" id="IPR005119">
    <property type="entry name" value="LysR_subst-bd"/>
</dbReference>
<comment type="similarity">
    <text evidence="2">Belongs to the LysR transcriptional regulatory family.</text>
</comment>
<feature type="domain" description="HTH lysR-type" evidence="6">
    <location>
        <begin position="1"/>
        <end position="58"/>
    </location>
</feature>
<dbReference type="PANTHER" id="PTHR30419:SF8">
    <property type="entry name" value="NITROGEN ASSIMILATION TRANSCRIPTIONAL ACTIVATOR-RELATED"/>
    <property type="match status" value="1"/>
</dbReference>
<evidence type="ECO:0000256" key="4">
    <source>
        <dbReference type="ARBA" id="ARBA00023125"/>
    </source>
</evidence>
<comment type="function">
    <text evidence="1">NodD regulates the expression of the nodABCFE genes which encode other nodulation proteins. NodD is also a negative regulator of its own expression. Binds flavonoids as inducers.</text>
</comment>
<name>A0A508TRW4_9BRAD</name>
<dbReference type="OrthoDB" id="9808620at2"/>
<dbReference type="Pfam" id="PF00126">
    <property type="entry name" value="HTH_1"/>
    <property type="match status" value="1"/>
</dbReference>
<evidence type="ECO:0000313" key="7">
    <source>
        <dbReference type="EMBL" id="VIO76958.1"/>
    </source>
</evidence>
<organism evidence="7 8">
    <name type="scientific">Bradyrhizobium ivorense</name>
    <dbReference type="NCBI Taxonomy" id="2511166"/>
    <lineage>
        <taxon>Bacteria</taxon>
        <taxon>Pseudomonadati</taxon>
        <taxon>Pseudomonadota</taxon>
        <taxon>Alphaproteobacteria</taxon>
        <taxon>Hyphomicrobiales</taxon>
        <taxon>Nitrobacteraceae</taxon>
        <taxon>Bradyrhizobium</taxon>
    </lineage>
</organism>
<dbReference type="RefSeq" id="WP_139863403.1">
    <property type="nucleotide sequence ID" value="NZ_CAADFC020000028.1"/>
</dbReference>
<dbReference type="Gene3D" id="1.10.10.10">
    <property type="entry name" value="Winged helix-like DNA-binding domain superfamily/Winged helix DNA-binding domain"/>
    <property type="match status" value="1"/>
</dbReference>
<evidence type="ECO:0000256" key="2">
    <source>
        <dbReference type="ARBA" id="ARBA00009437"/>
    </source>
</evidence>
<evidence type="ECO:0000256" key="3">
    <source>
        <dbReference type="ARBA" id="ARBA00023015"/>
    </source>
</evidence>
<dbReference type="EMBL" id="CAADFC020000028">
    <property type="protein sequence ID" value="VIO76958.1"/>
    <property type="molecule type" value="Genomic_DNA"/>
</dbReference>
<dbReference type="FunFam" id="1.10.10.10:FF:000001">
    <property type="entry name" value="LysR family transcriptional regulator"/>
    <property type="match status" value="1"/>
</dbReference>
<proteinExistence type="inferred from homology"/>
<sequence length="332" mass="36330">MDLRDLTYFEVIADLGHMGRAADKLGRTQPALTKCIQRLEEAVGADLFERTGRGIALTRVGEVLLARARRMREAMEESLREVTDFAAGTAGRVGIGCGATMGEYLLPQICRAIIADAPGLAIEVQIGMSGVVRAALRERTLDLAIGPILPSDEQEFTHEVFGIDDVVVVAAKDHPLCGRRLAIEDLVASKWVLPARTVAMRQWLDNVFEAHGLPPPNVQIETNSITTLPKLIADTALLSFTSTRNLHPLRLGSQLDRLMIDTTTMRRPLGFVTRRDGYLSPAAQRVVGLLKARGRDFFEQVALPGMTDGAAAMPSIVVNRAERAHKRARQSH</sequence>
<dbReference type="InterPro" id="IPR050950">
    <property type="entry name" value="HTH-type_LysR_regulators"/>
</dbReference>
<dbReference type="PROSITE" id="PS50931">
    <property type="entry name" value="HTH_LYSR"/>
    <property type="match status" value="1"/>
</dbReference>
<evidence type="ECO:0000259" key="6">
    <source>
        <dbReference type="PROSITE" id="PS50931"/>
    </source>
</evidence>
<dbReference type="AlphaFoldDB" id="A0A508TRW4"/>
<dbReference type="Proteomes" id="UP000328092">
    <property type="component" value="Unassembled WGS sequence"/>
</dbReference>
<comment type="caution">
    <text evidence="7">The sequence shown here is derived from an EMBL/GenBank/DDBJ whole genome shotgun (WGS) entry which is preliminary data.</text>
</comment>
<reference evidence="7" key="1">
    <citation type="submission" date="2019-02" db="EMBL/GenBank/DDBJ databases">
        <authorList>
            <person name="Pothier F.J."/>
        </authorList>
    </citation>
    <scope>NUCLEOTIDE SEQUENCE</scope>
    <source>
        <strain evidence="7">CI-1B</strain>
    </source>
</reference>
<dbReference type="InterPro" id="IPR036390">
    <property type="entry name" value="WH_DNA-bd_sf"/>
</dbReference>
<dbReference type="GO" id="GO:0005829">
    <property type="term" value="C:cytosol"/>
    <property type="evidence" value="ECO:0007669"/>
    <property type="project" value="TreeGrafter"/>
</dbReference>
<dbReference type="GO" id="GO:0003700">
    <property type="term" value="F:DNA-binding transcription factor activity"/>
    <property type="evidence" value="ECO:0007669"/>
    <property type="project" value="InterPro"/>
</dbReference>
<keyword evidence="3" id="KW-0805">Transcription regulation</keyword>
<gene>
    <name evidence="7" type="primary">gbpR_3</name>
    <name evidence="7" type="ORF">CI1B_68270</name>
</gene>
<accession>A0A508TRW4</accession>
<dbReference type="SUPFAM" id="SSF53850">
    <property type="entry name" value="Periplasmic binding protein-like II"/>
    <property type="match status" value="1"/>
</dbReference>
<evidence type="ECO:0000256" key="5">
    <source>
        <dbReference type="ARBA" id="ARBA00023163"/>
    </source>
</evidence>
<dbReference type="Gene3D" id="3.40.190.290">
    <property type="match status" value="1"/>
</dbReference>
<protein>
    <submittedName>
        <fullName evidence="7">HTH-type transcriptional regulator GbpR</fullName>
    </submittedName>
</protein>
<keyword evidence="5" id="KW-0804">Transcription</keyword>
<dbReference type="InterPro" id="IPR000847">
    <property type="entry name" value="LysR_HTH_N"/>
</dbReference>